<dbReference type="Proteomes" id="UP000092460">
    <property type="component" value="Unassembled WGS sequence"/>
</dbReference>
<dbReference type="VEuPathDB" id="VectorBase:GPPI043818"/>
<reference evidence="1" key="2">
    <citation type="submission" date="2020-05" db="UniProtKB">
        <authorList>
            <consortium name="EnsemblMetazoa"/>
        </authorList>
    </citation>
    <scope>IDENTIFICATION</scope>
    <source>
        <strain evidence="1">IAEA</strain>
    </source>
</reference>
<organism evidence="1 2">
    <name type="scientific">Glossina palpalis gambiensis</name>
    <dbReference type="NCBI Taxonomy" id="67801"/>
    <lineage>
        <taxon>Eukaryota</taxon>
        <taxon>Metazoa</taxon>
        <taxon>Ecdysozoa</taxon>
        <taxon>Arthropoda</taxon>
        <taxon>Hexapoda</taxon>
        <taxon>Insecta</taxon>
        <taxon>Pterygota</taxon>
        <taxon>Neoptera</taxon>
        <taxon>Endopterygota</taxon>
        <taxon>Diptera</taxon>
        <taxon>Brachycera</taxon>
        <taxon>Muscomorpha</taxon>
        <taxon>Hippoboscoidea</taxon>
        <taxon>Glossinidae</taxon>
        <taxon>Glossina</taxon>
    </lineage>
</organism>
<dbReference type="EMBL" id="JXJN01022408">
    <property type="status" value="NOT_ANNOTATED_CDS"/>
    <property type="molecule type" value="Genomic_DNA"/>
</dbReference>
<reference evidence="2" key="1">
    <citation type="submission" date="2015-01" db="EMBL/GenBank/DDBJ databases">
        <authorList>
            <person name="Aksoy S."/>
            <person name="Warren W."/>
            <person name="Wilson R.K."/>
        </authorList>
    </citation>
    <scope>NUCLEOTIDE SEQUENCE [LARGE SCALE GENOMIC DNA]</scope>
    <source>
        <strain evidence="2">IAEA</strain>
    </source>
</reference>
<keyword evidence="2" id="KW-1185">Reference proteome</keyword>
<evidence type="ECO:0000313" key="2">
    <source>
        <dbReference type="Proteomes" id="UP000092460"/>
    </source>
</evidence>
<dbReference type="AlphaFoldDB" id="A0A1B0BXY1"/>
<dbReference type="EnsemblMetazoa" id="GPPI043818-RA">
    <property type="protein sequence ID" value="GPPI043818-PA"/>
    <property type="gene ID" value="GPPI043818"/>
</dbReference>
<dbReference type="EMBL" id="JXJN01022407">
    <property type="status" value="NOT_ANNOTATED_CDS"/>
    <property type="molecule type" value="Genomic_DNA"/>
</dbReference>
<evidence type="ECO:0000313" key="1">
    <source>
        <dbReference type="EnsemblMetazoa" id="GPPI043818-PA"/>
    </source>
</evidence>
<protein>
    <submittedName>
        <fullName evidence="1">Uncharacterized protein</fullName>
    </submittedName>
</protein>
<dbReference type="InterPro" id="IPR045861">
    <property type="entry name" value="CorA_cytoplasmic_dom"/>
</dbReference>
<accession>A0A1B0BXY1</accession>
<proteinExistence type="predicted"/>
<sequence length="245" mass="29281">MNNSNDANINSNKSPLYIVIRTLINNERLDKIYGFNVDVRGNWRYGNNKLKFNRDNTINMGNIKWAMTPDILINTTVYKRHYQPGTKAFKYQRKRLSNLIAPTDPKDAVIKAYLLRKMIHELYTTIKNNINNEAKKIEITLKDQLINANKSYMNKIEKRFDKIEEYIFKWIGVEQPQEKYDKELNSMRGDLTKLQTTLASNVEEYVTIIEQTVKAYLYDENKKFIHKPEERFQIIEDYLFKSMWW</sequence>
<dbReference type="SUPFAM" id="SSF143865">
    <property type="entry name" value="CorA soluble domain-like"/>
    <property type="match status" value="1"/>
</dbReference>
<name>A0A1B0BXY1_9MUSC</name>